<gene>
    <name evidence="1" type="ORF">H010_12274</name>
</gene>
<evidence type="ECO:0000313" key="2">
    <source>
        <dbReference type="Proteomes" id="UP001152876"/>
    </source>
</evidence>
<evidence type="ECO:0000313" key="1">
    <source>
        <dbReference type="EMBL" id="MDG5976035.1"/>
    </source>
</evidence>
<dbReference type="Gene3D" id="3.40.50.720">
    <property type="entry name" value="NAD(P)-binding Rossmann-like Domain"/>
    <property type="match status" value="1"/>
</dbReference>
<accession>A0A9X4NWY3</accession>
<dbReference type="PIRSF" id="PIRSF001439">
    <property type="entry name" value="CryM"/>
    <property type="match status" value="1"/>
</dbReference>
<comment type="caution">
    <text evidence="1">The sequence shown here is derived from an EMBL/GenBank/DDBJ whole genome shotgun (WGS) entry which is preliminary data.</text>
</comment>
<dbReference type="AlphaFoldDB" id="A0A9X4NWY3"/>
<dbReference type="PANTHER" id="PTHR13812:SF19">
    <property type="entry name" value="KETIMINE REDUCTASE MU-CRYSTALLIN"/>
    <property type="match status" value="1"/>
</dbReference>
<reference evidence="1" key="1">
    <citation type="submission" date="2013-01" db="EMBL/GenBank/DDBJ databases">
        <title>Genome draft of Hydrogenophaga taeniospiralis 2K1.</title>
        <authorList>
            <person name="Gomila M."/>
            <person name="Lalucat J."/>
        </authorList>
    </citation>
    <scope>NUCLEOTIDE SEQUENCE</scope>
    <source>
        <strain evidence="1">CCUG 15921</strain>
    </source>
</reference>
<proteinExistence type="predicted"/>
<name>A0A9X4NWY3_9BURK</name>
<dbReference type="SUPFAM" id="SSF51735">
    <property type="entry name" value="NAD(P)-binding Rossmann-fold domains"/>
    <property type="match status" value="1"/>
</dbReference>
<organism evidence="1 2">
    <name type="scientific">Hydrogenophaga taeniospiralis CCUG 15921</name>
    <dbReference type="NCBI Taxonomy" id="1281780"/>
    <lineage>
        <taxon>Bacteria</taxon>
        <taxon>Pseudomonadati</taxon>
        <taxon>Pseudomonadota</taxon>
        <taxon>Betaproteobacteria</taxon>
        <taxon>Burkholderiales</taxon>
        <taxon>Comamonadaceae</taxon>
        <taxon>Hydrogenophaga</taxon>
    </lineage>
</organism>
<dbReference type="EMBL" id="AOGK01000010">
    <property type="protein sequence ID" value="MDG5976035.1"/>
    <property type="molecule type" value="Genomic_DNA"/>
</dbReference>
<dbReference type="OrthoDB" id="5293744at2"/>
<protein>
    <submittedName>
        <fullName evidence="1">Ornithine cyclodeaminase</fullName>
    </submittedName>
</protein>
<dbReference type="PANTHER" id="PTHR13812">
    <property type="entry name" value="KETIMINE REDUCTASE MU-CRYSTALLIN"/>
    <property type="match status" value="1"/>
</dbReference>
<dbReference type="Pfam" id="PF02423">
    <property type="entry name" value="OCD_Mu_crystall"/>
    <property type="match status" value="1"/>
</dbReference>
<keyword evidence="2" id="KW-1185">Reference proteome</keyword>
<dbReference type="InterPro" id="IPR023401">
    <property type="entry name" value="ODC_N"/>
</dbReference>
<dbReference type="InterPro" id="IPR003462">
    <property type="entry name" value="ODC_Mu_crystall"/>
</dbReference>
<dbReference type="Gene3D" id="3.30.1780.10">
    <property type="entry name" value="ornithine cyclodeaminase, domain 1"/>
    <property type="match status" value="1"/>
</dbReference>
<dbReference type="GO" id="GO:0005737">
    <property type="term" value="C:cytoplasm"/>
    <property type="evidence" value="ECO:0007669"/>
    <property type="project" value="TreeGrafter"/>
</dbReference>
<dbReference type="Proteomes" id="UP001152876">
    <property type="component" value="Unassembled WGS sequence"/>
</dbReference>
<dbReference type="RefSeq" id="WP_068172316.1">
    <property type="nucleotide sequence ID" value="NZ_AOGK01000010.1"/>
</dbReference>
<sequence>MNPSFISDADIAKLLDYESVAEVLDQAYQDFGAGRASVHPRTRSECANARLSSMGGIWTGRGVAAVKVYPTMAGRFSFLVNLFDLDTNTALAVLEGNELTRFRTAAQTALIARKVVPAGASKLALFGAGLQGRAQADALCGVFRFQEIAVVDPLCDEDWCRQLAQRTGASVHACLAEEAVRGADVVVTATRSTEPVFLGHWLKPRAFVAAIGISAPKGRELDDATLDRASRVIVEWLPQSMEEAGDIVLWNASQATKLDKTLDLPTLYGGLAPWPSSGSCITVFKSVGTGLADTACAYLAYQRSHASERMSERWEVCA</sequence>
<dbReference type="InterPro" id="IPR036291">
    <property type="entry name" value="NAD(P)-bd_dom_sf"/>
</dbReference>